<dbReference type="PANTHER" id="PTHR47326:SF1">
    <property type="entry name" value="HTH PSQ-TYPE DOMAIN-CONTAINING PROTEIN"/>
    <property type="match status" value="1"/>
</dbReference>
<evidence type="ECO:0000313" key="3">
    <source>
        <dbReference type="Proteomes" id="UP001159363"/>
    </source>
</evidence>
<keyword evidence="1" id="KW-1133">Transmembrane helix</keyword>
<dbReference type="EMBL" id="JARBHB010000008">
    <property type="protein sequence ID" value="KAJ8877253.1"/>
    <property type="molecule type" value="Genomic_DNA"/>
</dbReference>
<feature type="transmembrane region" description="Helical" evidence="1">
    <location>
        <begin position="65"/>
        <end position="89"/>
    </location>
</feature>
<gene>
    <name evidence="2" type="ORF">PR048_021707</name>
</gene>
<name>A0ABQ9GZ58_9NEOP</name>
<dbReference type="Gene3D" id="3.30.420.10">
    <property type="entry name" value="Ribonuclease H-like superfamily/Ribonuclease H"/>
    <property type="match status" value="1"/>
</dbReference>
<dbReference type="Proteomes" id="UP001159363">
    <property type="component" value="Chromosome 7"/>
</dbReference>
<sequence>MVQIRARVQLEEEILERFEAKPSTSTLQVAGWAAAKKQSRVFTESNYCIHVISVKCMRCTEMISTLCYICIHIVICSSVSPLLVLHQYILFTDECMFTREGIHNMHNIHVWASENPQFRSPNDVPLNIRLGLWYQHDGASAHFTRDVHVYIMSYTFGARWIGSGNPVSWPARSPYMSPLNFIVWGHMKSVMYASPVESRDYLVQQIQAAADTIRAIPNVFECMRRSMSRRCNACLDACGKTFEQFL</sequence>
<keyword evidence="1" id="KW-0812">Transmembrane</keyword>
<evidence type="ECO:0000256" key="1">
    <source>
        <dbReference type="SAM" id="Phobius"/>
    </source>
</evidence>
<accession>A0ABQ9GZ58</accession>
<proteinExistence type="predicted"/>
<protein>
    <submittedName>
        <fullName evidence="2">Uncharacterized protein</fullName>
    </submittedName>
</protein>
<keyword evidence="3" id="KW-1185">Reference proteome</keyword>
<evidence type="ECO:0000313" key="2">
    <source>
        <dbReference type="EMBL" id="KAJ8877253.1"/>
    </source>
</evidence>
<dbReference type="InterPro" id="IPR036397">
    <property type="entry name" value="RNaseH_sf"/>
</dbReference>
<organism evidence="2 3">
    <name type="scientific">Dryococelus australis</name>
    <dbReference type="NCBI Taxonomy" id="614101"/>
    <lineage>
        <taxon>Eukaryota</taxon>
        <taxon>Metazoa</taxon>
        <taxon>Ecdysozoa</taxon>
        <taxon>Arthropoda</taxon>
        <taxon>Hexapoda</taxon>
        <taxon>Insecta</taxon>
        <taxon>Pterygota</taxon>
        <taxon>Neoptera</taxon>
        <taxon>Polyneoptera</taxon>
        <taxon>Phasmatodea</taxon>
        <taxon>Verophasmatodea</taxon>
        <taxon>Anareolatae</taxon>
        <taxon>Phasmatidae</taxon>
        <taxon>Eurycanthinae</taxon>
        <taxon>Dryococelus</taxon>
    </lineage>
</organism>
<keyword evidence="1" id="KW-0472">Membrane</keyword>
<reference evidence="2 3" key="1">
    <citation type="submission" date="2023-02" db="EMBL/GenBank/DDBJ databases">
        <title>LHISI_Scaffold_Assembly.</title>
        <authorList>
            <person name="Stuart O.P."/>
            <person name="Cleave R."/>
            <person name="Magrath M.J.L."/>
            <person name="Mikheyev A.S."/>
        </authorList>
    </citation>
    <scope>NUCLEOTIDE SEQUENCE [LARGE SCALE GENOMIC DNA]</scope>
    <source>
        <strain evidence="2">Daus_M_001</strain>
        <tissue evidence="2">Leg muscle</tissue>
    </source>
</reference>
<comment type="caution">
    <text evidence="2">The sequence shown here is derived from an EMBL/GenBank/DDBJ whole genome shotgun (WGS) entry which is preliminary data.</text>
</comment>
<dbReference type="PANTHER" id="PTHR47326">
    <property type="entry name" value="TRANSPOSABLE ELEMENT TC3 TRANSPOSASE-LIKE PROTEIN"/>
    <property type="match status" value="1"/>
</dbReference>